<dbReference type="Proteomes" id="UP001589775">
    <property type="component" value="Unassembled WGS sequence"/>
</dbReference>
<gene>
    <name evidence="2" type="primary">csgH</name>
    <name evidence="2" type="ORF">ACFFJ6_01745</name>
</gene>
<sequence length="126" mass="12751">MDGAWPAIAAVVLGSVFGVPIATGPAAAKAPPAAIACDIRTTTEDGLLRIEAIATAAKPTTGTYRLVVTKSSATGISENHQSGSFELNSDGETVLTTIILDGSARGHYRASLIVESGLGRISCVSP</sequence>
<organism evidence="2 3">
    <name type="scientific">Rhodopseudomonas telluris</name>
    <dbReference type="NCBI Taxonomy" id="644215"/>
    <lineage>
        <taxon>Bacteria</taxon>
        <taxon>Pseudomonadati</taxon>
        <taxon>Pseudomonadota</taxon>
        <taxon>Alphaproteobacteria</taxon>
        <taxon>Hyphomicrobiales</taxon>
        <taxon>Nitrobacteraceae</taxon>
        <taxon>Rhodopseudomonas</taxon>
    </lineage>
</organism>
<dbReference type="InterPro" id="IPR053722">
    <property type="entry name" value="Curli_assembly_CsgC/AgfC"/>
</dbReference>
<evidence type="ECO:0000313" key="2">
    <source>
        <dbReference type="EMBL" id="MFC0239164.1"/>
    </source>
</evidence>
<evidence type="ECO:0000313" key="3">
    <source>
        <dbReference type="Proteomes" id="UP001589775"/>
    </source>
</evidence>
<dbReference type="Gene3D" id="2.60.40.2420">
    <property type="match status" value="1"/>
</dbReference>
<dbReference type="InterPro" id="IPR048632">
    <property type="entry name" value="CsgH-like"/>
</dbReference>
<evidence type="ECO:0000259" key="1">
    <source>
        <dbReference type="Pfam" id="PF21112"/>
    </source>
</evidence>
<dbReference type="Pfam" id="PF21112">
    <property type="entry name" value="CsgH"/>
    <property type="match status" value="1"/>
</dbReference>
<keyword evidence="3" id="KW-1185">Reference proteome</keyword>
<name>A0ABV6ELS6_9BRAD</name>
<feature type="domain" description="CsgH-like" evidence="1">
    <location>
        <begin position="35"/>
        <end position="123"/>
    </location>
</feature>
<dbReference type="EMBL" id="JBHLWM010000001">
    <property type="protein sequence ID" value="MFC0239164.1"/>
    <property type="molecule type" value="Genomic_DNA"/>
</dbReference>
<protein>
    <submittedName>
        <fullName evidence="2">Curli-like amyloid fiber formation chaperone CsgH</fullName>
    </submittedName>
</protein>
<dbReference type="NCBIfam" id="NF041112">
    <property type="entry name" value="chap_CsgH_alph"/>
    <property type="match status" value="1"/>
</dbReference>
<dbReference type="InterPro" id="IPR047726">
    <property type="entry name" value="CsgH_dom"/>
</dbReference>
<reference evidence="2 3" key="1">
    <citation type="submission" date="2024-09" db="EMBL/GenBank/DDBJ databases">
        <authorList>
            <person name="Sun Q."/>
            <person name="Mori K."/>
        </authorList>
    </citation>
    <scope>NUCLEOTIDE SEQUENCE [LARGE SCALE GENOMIC DNA]</scope>
    <source>
        <strain evidence="2 3">KCTC 23279</strain>
    </source>
</reference>
<dbReference type="RefSeq" id="WP_378383715.1">
    <property type="nucleotide sequence ID" value="NZ_JBHLWM010000001.1"/>
</dbReference>
<accession>A0ABV6ELS6</accession>
<proteinExistence type="predicted"/>
<comment type="caution">
    <text evidence="2">The sequence shown here is derived from an EMBL/GenBank/DDBJ whole genome shotgun (WGS) entry which is preliminary data.</text>
</comment>